<dbReference type="Pfam" id="PF00589">
    <property type="entry name" value="Phage_integrase"/>
    <property type="match status" value="1"/>
</dbReference>
<keyword evidence="1" id="KW-0238">DNA-binding</keyword>
<feature type="domain" description="Tyr recombinase" evidence="3">
    <location>
        <begin position="103"/>
        <end position="311"/>
    </location>
</feature>
<protein>
    <recommendedName>
        <fullName evidence="3">Tyr recombinase domain-containing protein</fullName>
    </recommendedName>
</protein>
<dbReference type="AlphaFoldDB" id="A0A8S3R4K1"/>
<dbReference type="GO" id="GO:0003677">
    <property type="term" value="F:DNA binding"/>
    <property type="evidence" value="ECO:0007669"/>
    <property type="project" value="UniProtKB-KW"/>
</dbReference>
<gene>
    <name evidence="4" type="ORF">MEDL_18500</name>
</gene>
<keyword evidence="2" id="KW-0233">DNA recombination</keyword>
<evidence type="ECO:0000259" key="3">
    <source>
        <dbReference type="PROSITE" id="PS51898"/>
    </source>
</evidence>
<proteinExistence type="predicted"/>
<dbReference type="GO" id="GO:0015074">
    <property type="term" value="P:DNA integration"/>
    <property type="evidence" value="ECO:0007669"/>
    <property type="project" value="InterPro"/>
</dbReference>
<evidence type="ECO:0000313" key="5">
    <source>
        <dbReference type="Proteomes" id="UP000683360"/>
    </source>
</evidence>
<dbReference type="SUPFAM" id="SSF56349">
    <property type="entry name" value="DNA breaking-rejoining enzymes"/>
    <property type="match status" value="1"/>
</dbReference>
<comment type="caution">
    <text evidence="4">The sequence shown here is derived from an EMBL/GenBank/DDBJ whole genome shotgun (WGS) entry which is preliminary data.</text>
</comment>
<dbReference type="InterPro" id="IPR013762">
    <property type="entry name" value="Integrase-like_cat_sf"/>
</dbReference>
<evidence type="ECO:0000313" key="4">
    <source>
        <dbReference type="EMBL" id="CAG2204020.1"/>
    </source>
</evidence>
<keyword evidence="5" id="KW-1185">Reference proteome</keyword>
<dbReference type="InterPro" id="IPR010998">
    <property type="entry name" value="Integrase_recombinase_N"/>
</dbReference>
<dbReference type="OrthoDB" id="5870942at2759"/>
<sequence>MKNSVIDSKARNTTVKYAYSFKRFVVWSEKYTEIKSVLPADEIYVSLYLQYLMQSAKHYSTIEAACYAIKWAHSLAGFEDPCASDIVKCIVEASKRKLNRPIQKKEPMNANIMLSLFKKFGGTNSSLKNLRLLAMCFLAYSGFLRYSELCQIRAKNITFGNDHIDIYIESSKTDCYRKGKNVLIAKLDQAHCPVKILSDYLDKAKIDRSSDDFVFRALSYCKSTNNCKLRKKNIQLSYTRTREIVKGALSELGLNARIFGTHSFRAGGCSAASNSGVSDRLLKIHGRWKSDIAKDSYISDNLKKRLLVSKSLGL</sequence>
<dbReference type="EMBL" id="CAJPWZ010000935">
    <property type="protein sequence ID" value="CAG2204020.1"/>
    <property type="molecule type" value="Genomic_DNA"/>
</dbReference>
<dbReference type="InterPro" id="IPR002104">
    <property type="entry name" value="Integrase_catalytic"/>
</dbReference>
<dbReference type="Gene3D" id="1.10.150.130">
    <property type="match status" value="1"/>
</dbReference>
<dbReference type="InterPro" id="IPR052925">
    <property type="entry name" value="Phage_Integrase-like_Recomb"/>
</dbReference>
<organism evidence="4 5">
    <name type="scientific">Mytilus edulis</name>
    <name type="common">Blue mussel</name>
    <dbReference type="NCBI Taxonomy" id="6550"/>
    <lineage>
        <taxon>Eukaryota</taxon>
        <taxon>Metazoa</taxon>
        <taxon>Spiralia</taxon>
        <taxon>Lophotrochozoa</taxon>
        <taxon>Mollusca</taxon>
        <taxon>Bivalvia</taxon>
        <taxon>Autobranchia</taxon>
        <taxon>Pteriomorphia</taxon>
        <taxon>Mytilida</taxon>
        <taxon>Mytiloidea</taxon>
        <taxon>Mytilidae</taxon>
        <taxon>Mytilinae</taxon>
        <taxon>Mytilus</taxon>
    </lineage>
</organism>
<dbReference type="PANTHER" id="PTHR34605">
    <property type="entry name" value="PHAGE_INTEGRASE DOMAIN-CONTAINING PROTEIN"/>
    <property type="match status" value="1"/>
</dbReference>
<dbReference type="PROSITE" id="PS51898">
    <property type="entry name" value="TYR_RECOMBINASE"/>
    <property type="match status" value="1"/>
</dbReference>
<dbReference type="Proteomes" id="UP000683360">
    <property type="component" value="Unassembled WGS sequence"/>
</dbReference>
<dbReference type="Gene3D" id="1.10.443.10">
    <property type="entry name" value="Intergrase catalytic core"/>
    <property type="match status" value="1"/>
</dbReference>
<name>A0A8S3R4K1_MYTED</name>
<accession>A0A8S3R4K1</accession>
<evidence type="ECO:0000256" key="2">
    <source>
        <dbReference type="ARBA" id="ARBA00023172"/>
    </source>
</evidence>
<dbReference type="SUPFAM" id="SSF47823">
    <property type="entry name" value="lambda integrase-like, N-terminal domain"/>
    <property type="match status" value="1"/>
</dbReference>
<evidence type="ECO:0000256" key="1">
    <source>
        <dbReference type="ARBA" id="ARBA00023125"/>
    </source>
</evidence>
<dbReference type="PANTHER" id="PTHR34605:SF6">
    <property type="entry name" value="TYR RECOMBINASE DOMAIN-CONTAINING PROTEIN"/>
    <property type="match status" value="1"/>
</dbReference>
<dbReference type="GO" id="GO:0006310">
    <property type="term" value="P:DNA recombination"/>
    <property type="evidence" value="ECO:0007669"/>
    <property type="project" value="UniProtKB-KW"/>
</dbReference>
<reference evidence="4" key="1">
    <citation type="submission" date="2021-03" db="EMBL/GenBank/DDBJ databases">
        <authorList>
            <person name="Bekaert M."/>
        </authorList>
    </citation>
    <scope>NUCLEOTIDE SEQUENCE</scope>
</reference>
<dbReference type="InterPro" id="IPR011010">
    <property type="entry name" value="DNA_brk_join_enz"/>
</dbReference>